<evidence type="ECO:0000313" key="5">
    <source>
        <dbReference type="Proteomes" id="UP000184444"/>
    </source>
</evidence>
<accession>A0A1M7FKJ2</accession>
<reference evidence="5" key="1">
    <citation type="submission" date="2016-11" db="EMBL/GenBank/DDBJ databases">
        <authorList>
            <person name="Varghese N."/>
            <person name="Submissions S."/>
        </authorList>
    </citation>
    <scope>NUCLEOTIDE SEQUENCE [LARGE SCALE GENOMIC DNA]</scope>
    <source>
        <strain evidence="5">DSM 6637</strain>
    </source>
</reference>
<dbReference type="SMART" id="SM00448">
    <property type="entry name" value="REC"/>
    <property type="match status" value="1"/>
</dbReference>
<feature type="domain" description="Response regulatory" evidence="3">
    <location>
        <begin position="3"/>
        <end position="119"/>
    </location>
</feature>
<dbReference type="InterPro" id="IPR001789">
    <property type="entry name" value="Sig_transdc_resp-reg_receiver"/>
</dbReference>
<dbReference type="AlphaFoldDB" id="A0A1M7FKJ2"/>
<dbReference type="PROSITE" id="PS50110">
    <property type="entry name" value="RESPONSE_REGULATORY"/>
    <property type="match status" value="1"/>
</dbReference>
<dbReference type="PANTHER" id="PTHR44591">
    <property type="entry name" value="STRESS RESPONSE REGULATOR PROTEIN 1"/>
    <property type="match status" value="1"/>
</dbReference>
<dbReference type="RefSeq" id="WP_073063988.1">
    <property type="nucleotide sequence ID" value="NZ_FRCK01000003.1"/>
</dbReference>
<dbReference type="EMBL" id="FRCK01000003">
    <property type="protein sequence ID" value="SHM04526.1"/>
    <property type="molecule type" value="Genomic_DNA"/>
</dbReference>
<keyword evidence="5" id="KW-1185">Reference proteome</keyword>
<dbReference type="InterPro" id="IPR050595">
    <property type="entry name" value="Bact_response_regulator"/>
</dbReference>
<name>A0A1M7FKJ2_9RHOB</name>
<keyword evidence="1 2" id="KW-0597">Phosphoprotein</keyword>
<dbReference type="Pfam" id="PF00072">
    <property type="entry name" value="Response_reg"/>
    <property type="match status" value="1"/>
</dbReference>
<feature type="modified residue" description="4-aspartylphosphate" evidence="2">
    <location>
        <position position="52"/>
    </location>
</feature>
<dbReference type="InterPro" id="IPR011006">
    <property type="entry name" value="CheY-like_superfamily"/>
</dbReference>
<dbReference type="STRING" id="53463.SAMN05444389_103104"/>
<dbReference type="Gene3D" id="3.40.50.2300">
    <property type="match status" value="1"/>
</dbReference>
<organism evidence="4 5">
    <name type="scientific">Paracoccus solventivorans</name>
    <dbReference type="NCBI Taxonomy" id="53463"/>
    <lineage>
        <taxon>Bacteria</taxon>
        <taxon>Pseudomonadati</taxon>
        <taxon>Pseudomonadota</taxon>
        <taxon>Alphaproteobacteria</taxon>
        <taxon>Rhodobacterales</taxon>
        <taxon>Paracoccaceae</taxon>
        <taxon>Paracoccus</taxon>
    </lineage>
</organism>
<proteinExistence type="predicted"/>
<dbReference type="PANTHER" id="PTHR44591:SF3">
    <property type="entry name" value="RESPONSE REGULATORY DOMAIN-CONTAINING PROTEIN"/>
    <property type="match status" value="1"/>
</dbReference>
<sequence length="130" mass="14055">MCDVLIAEDEPTILETLSFLLGRAGWSVASVTDGAAVLDMVRRTRPGMLVLDVMLPGRSGLDILRSLRTDPEQADMPVLILTARGQSHDRQLALDLKADGFISKPFANDDVVDEVQRLLGQRAARIAASG</sequence>
<evidence type="ECO:0000313" key="4">
    <source>
        <dbReference type="EMBL" id="SHM04526.1"/>
    </source>
</evidence>
<evidence type="ECO:0000256" key="1">
    <source>
        <dbReference type="ARBA" id="ARBA00022553"/>
    </source>
</evidence>
<gene>
    <name evidence="4" type="ORF">SAMN05444389_103104</name>
</gene>
<dbReference type="Proteomes" id="UP000184444">
    <property type="component" value="Unassembled WGS sequence"/>
</dbReference>
<dbReference type="GO" id="GO:0000160">
    <property type="term" value="P:phosphorelay signal transduction system"/>
    <property type="evidence" value="ECO:0007669"/>
    <property type="project" value="InterPro"/>
</dbReference>
<dbReference type="CDD" id="cd17574">
    <property type="entry name" value="REC_OmpR"/>
    <property type="match status" value="1"/>
</dbReference>
<dbReference type="SUPFAM" id="SSF52172">
    <property type="entry name" value="CheY-like"/>
    <property type="match status" value="1"/>
</dbReference>
<protein>
    <submittedName>
        <fullName evidence="4">Response regulator receiver domain-containing protein</fullName>
    </submittedName>
</protein>
<evidence type="ECO:0000256" key="2">
    <source>
        <dbReference type="PROSITE-ProRule" id="PRU00169"/>
    </source>
</evidence>
<evidence type="ECO:0000259" key="3">
    <source>
        <dbReference type="PROSITE" id="PS50110"/>
    </source>
</evidence>
<dbReference type="OrthoDB" id="9800897at2"/>